<dbReference type="RefSeq" id="WP_205627949.1">
    <property type="nucleotide sequence ID" value="NZ_CP013118.1"/>
</dbReference>
<protein>
    <submittedName>
        <fullName evidence="7">Transposase</fullName>
    </submittedName>
</protein>
<evidence type="ECO:0000256" key="2">
    <source>
        <dbReference type="ARBA" id="ARBA00022578"/>
    </source>
</evidence>
<evidence type="ECO:0000259" key="6">
    <source>
        <dbReference type="Pfam" id="PF14294"/>
    </source>
</evidence>
<dbReference type="Proteomes" id="UP000064893">
    <property type="component" value="Chromosome"/>
</dbReference>
<organism evidence="7 8">
    <name type="scientific">Salinivirga cyanobacteriivorans</name>
    <dbReference type="NCBI Taxonomy" id="1307839"/>
    <lineage>
        <taxon>Bacteria</taxon>
        <taxon>Pseudomonadati</taxon>
        <taxon>Bacteroidota</taxon>
        <taxon>Bacteroidia</taxon>
        <taxon>Bacteroidales</taxon>
        <taxon>Salinivirgaceae</taxon>
        <taxon>Salinivirga</taxon>
    </lineage>
</organism>
<dbReference type="Pfam" id="PF01609">
    <property type="entry name" value="DDE_Tnp_1"/>
    <property type="match status" value="1"/>
</dbReference>
<keyword evidence="3" id="KW-0238">DNA-binding</keyword>
<proteinExistence type="inferred from homology"/>
<evidence type="ECO:0000256" key="3">
    <source>
        <dbReference type="ARBA" id="ARBA00023125"/>
    </source>
</evidence>
<keyword evidence="4" id="KW-0233">DNA recombination</keyword>
<gene>
    <name evidence="7" type="ORF">L21SP5_03534</name>
</gene>
<accession>A0A0S2I467</accession>
<dbReference type="InterPro" id="IPR047952">
    <property type="entry name" value="Transpos_IS4"/>
</dbReference>
<dbReference type="InterPro" id="IPR012337">
    <property type="entry name" value="RNaseH-like_sf"/>
</dbReference>
<dbReference type="GO" id="GO:0003677">
    <property type="term" value="F:DNA binding"/>
    <property type="evidence" value="ECO:0007669"/>
    <property type="project" value="UniProtKB-KW"/>
</dbReference>
<evidence type="ECO:0000259" key="5">
    <source>
        <dbReference type="Pfam" id="PF01609"/>
    </source>
</evidence>
<dbReference type="AlphaFoldDB" id="A0A0S2I467"/>
<keyword evidence="2" id="KW-0815">Transposition</keyword>
<dbReference type="GO" id="GO:0006313">
    <property type="term" value="P:DNA transposition"/>
    <property type="evidence" value="ECO:0007669"/>
    <property type="project" value="InterPro"/>
</dbReference>
<dbReference type="KEGG" id="blq:L21SP5_03534"/>
<evidence type="ECO:0000256" key="4">
    <source>
        <dbReference type="ARBA" id="ARBA00023172"/>
    </source>
</evidence>
<evidence type="ECO:0000256" key="1">
    <source>
        <dbReference type="ARBA" id="ARBA00010075"/>
    </source>
</evidence>
<dbReference type="EMBL" id="CP013118">
    <property type="protein sequence ID" value="ALO17142.1"/>
    <property type="molecule type" value="Genomic_DNA"/>
</dbReference>
<dbReference type="PATRIC" id="fig|1307839.3.peg.3789"/>
<reference evidence="7 8" key="1">
    <citation type="submission" date="2015-11" db="EMBL/GenBank/DDBJ databases">
        <title>Description and complete genome sequence of a novel strain predominating in hypersaline microbial mats and representing a new family of the Bacteriodetes phylum.</title>
        <authorList>
            <person name="Spring S."/>
            <person name="Bunk B."/>
            <person name="Sproer C."/>
            <person name="Klenk H.-P."/>
        </authorList>
    </citation>
    <scope>NUCLEOTIDE SEQUENCE [LARGE SCALE GENOMIC DNA]</scope>
    <source>
        <strain evidence="7 8">L21-Spi-D4</strain>
    </source>
</reference>
<feature type="domain" description="Transposase IS4-like" evidence="5">
    <location>
        <begin position="147"/>
        <end position="359"/>
    </location>
</feature>
<dbReference type="Pfam" id="PF14294">
    <property type="entry name" value="DUF4372"/>
    <property type="match status" value="1"/>
</dbReference>
<comment type="similarity">
    <text evidence="1">Belongs to the transposase 11 family.</text>
</comment>
<dbReference type="PANTHER" id="PTHR33258:SF1">
    <property type="entry name" value="TRANSPOSASE INSL FOR INSERTION SEQUENCE ELEMENT IS186A-RELATED"/>
    <property type="match status" value="1"/>
</dbReference>
<keyword evidence="8" id="KW-1185">Reference proteome</keyword>
<dbReference type="NCBIfam" id="NF033592">
    <property type="entry name" value="transpos_IS4_1"/>
    <property type="match status" value="1"/>
</dbReference>
<dbReference type="InterPro" id="IPR002559">
    <property type="entry name" value="Transposase_11"/>
</dbReference>
<dbReference type="GO" id="GO:0004803">
    <property type="term" value="F:transposase activity"/>
    <property type="evidence" value="ECO:0007669"/>
    <property type="project" value="InterPro"/>
</dbReference>
<evidence type="ECO:0000313" key="7">
    <source>
        <dbReference type="EMBL" id="ALO17142.1"/>
    </source>
</evidence>
<dbReference type="PANTHER" id="PTHR33258">
    <property type="entry name" value="TRANSPOSASE INSL FOR INSERTION SEQUENCE ELEMENT IS186A-RELATED"/>
    <property type="match status" value="1"/>
</dbReference>
<name>A0A0S2I467_9BACT</name>
<feature type="domain" description="DUF4372" evidence="6">
    <location>
        <begin position="27"/>
        <end position="95"/>
    </location>
</feature>
<sequence length="417" mass="48650">MPPPTLFCSFVLPQKKLLWIKVHIFFGTSVFGQLISLIDSKIITTSAKKHNSDHYVNKFKTKDHLISMLFCSFAKCTSLREVSGAMLGLSGKTKHFQLNHIPKKSTLSDSNKRRDCDVFGEIYNKLLKQYGHYISDSRIKDVINKQVEIIDSSTISLFKDILKCVGRHPKTGKKKGGIKLHATINVDETAPKMVWLTSAATHDHVLLNSLKHNANTIYVFDKGYNDYKAFDKFSQTDTGFVTRIKDNAAYKTLNDCKIEEHIHSGVEKDEIIEVQVKYENNTRPLKLRKVQFYDRNLKRRFEFLTNLFEMRADLIAAIYKLRWQIELLFKQLKQNFPLKYFLGDNENAIKIQIYCALIANLLMTVIQKTLKRKWAFSNLVSFCKIHLFNYIHLFRFLEHPDKDWQKTYDELMQPSLF</sequence>
<evidence type="ECO:0000313" key="8">
    <source>
        <dbReference type="Proteomes" id="UP000064893"/>
    </source>
</evidence>
<dbReference type="InterPro" id="IPR025399">
    <property type="entry name" value="DUF4372"/>
</dbReference>
<dbReference type="SUPFAM" id="SSF53098">
    <property type="entry name" value="Ribonuclease H-like"/>
    <property type="match status" value="1"/>
</dbReference>